<dbReference type="RefSeq" id="WP_200610134.1">
    <property type="nucleotide sequence ID" value="NZ_JAEHHL010000007.1"/>
</dbReference>
<dbReference type="PROSITE" id="PS00330">
    <property type="entry name" value="HEMOLYSIN_CALCIUM"/>
    <property type="match status" value="4"/>
</dbReference>
<evidence type="ECO:0000259" key="4">
    <source>
        <dbReference type="Pfam" id="PF07705"/>
    </source>
</evidence>
<dbReference type="InterPro" id="IPR013783">
    <property type="entry name" value="Ig-like_fold"/>
</dbReference>
<keyword evidence="6" id="KW-1185">Reference proteome</keyword>
<feature type="domain" description="CARDB" evidence="4">
    <location>
        <begin position="139"/>
        <end position="249"/>
    </location>
</feature>
<dbReference type="AlphaFoldDB" id="A0A8J7M7V4"/>
<gene>
    <name evidence="5" type="ORF">H0I76_12035</name>
</gene>
<comment type="subcellular location">
    <subcellularLocation>
        <location evidence="1">Secreted</location>
    </subcellularLocation>
</comment>
<accession>A0A8J7M7V4</accession>
<dbReference type="PRINTS" id="PR00313">
    <property type="entry name" value="CABNDNGRPT"/>
</dbReference>
<dbReference type="Pfam" id="PF07705">
    <property type="entry name" value="CARDB"/>
    <property type="match status" value="4"/>
</dbReference>
<dbReference type="PANTHER" id="PTHR38340">
    <property type="entry name" value="S-LAYER PROTEIN"/>
    <property type="match status" value="1"/>
</dbReference>
<dbReference type="PANTHER" id="PTHR38340:SF1">
    <property type="entry name" value="S-LAYER PROTEIN"/>
    <property type="match status" value="1"/>
</dbReference>
<dbReference type="GO" id="GO:0005576">
    <property type="term" value="C:extracellular region"/>
    <property type="evidence" value="ECO:0007669"/>
    <property type="project" value="UniProtKB-SubCell"/>
</dbReference>
<evidence type="ECO:0000313" key="6">
    <source>
        <dbReference type="Proteomes" id="UP000655420"/>
    </source>
</evidence>
<proteinExistence type="predicted"/>
<feature type="domain" description="CARDB" evidence="4">
    <location>
        <begin position="383"/>
        <end position="491"/>
    </location>
</feature>
<feature type="region of interest" description="Disordered" evidence="3">
    <location>
        <begin position="1"/>
        <end position="20"/>
    </location>
</feature>
<reference evidence="5" key="1">
    <citation type="submission" date="2020-12" db="EMBL/GenBank/DDBJ databases">
        <title>Bacterial taxonomy.</title>
        <authorList>
            <person name="Pan X."/>
        </authorList>
    </citation>
    <scope>NUCLEOTIDE SEQUENCE</scope>
    <source>
        <strain evidence="5">M0105</strain>
    </source>
</reference>
<dbReference type="GO" id="GO:0005509">
    <property type="term" value="F:calcium ion binding"/>
    <property type="evidence" value="ECO:0007669"/>
    <property type="project" value="InterPro"/>
</dbReference>
<protein>
    <recommendedName>
        <fullName evidence="4">CARDB domain-containing protein</fullName>
    </recommendedName>
</protein>
<evidence type="ECO:0000313" key="5">
    <source>
        <dbReference type="EMBL" id="MBK0399921.1"/>
    </source>
</evidence>
<dbReference type="InterPro" id="IPR018511">
    <property type="entry name" value="Hemolysin-typ_Ca-bd_CS"/>
</dbReference>
<dbReference type="SUPFAM" id="SSF51120">
    <property type="entry name" value="beta-Roll"/>
    <property type="match status" value="3"/>
</dbReference>
<dbReference type="InterPro" id="IPR011635">
    <property type="entry name" value="CARDB"/>
</dbReference>
<dbReference type="Gene3D" id="2.150.10.10">
    <property type="entry name" value="Serralysin-like metalloprotease, C-terminal"/>
    <property type="match status" value="2"/>
</dbReference>
<dbReference type="InterPro" id="IPR001343">
    <property type="entry name" value="Hemolysn_Ca-bd"/>
</dbReference>
<dbReference type="InterPro" id="IPR011049">
    <property type="entry name" value="Serralysin-like_metalloprot_C"/>
</dbReference>
<dbReference type="EMBL" id="JAEHHL010000007">
    <property type="protein sequence ID" value="MBK0399921.1"/>
    <property type="molecule type" value="Genomic_DNA"/>
</dbReference>
<name>A0A8J7M7V4_9RHOB</name>
<comment type="caution">
    <text evidence="5">The sequence shown here is derived from an EMBL/GenBank/DDBJ whole genome shotgun (WGS) entry which is preliminary data.</text>
</comment>
<dbReference type="InterPro" id="IPR050557">
    <property type="entry name" value="RTX_toxin/Mannuronan_C5-epim"/>
</dbReference>
<dbReference type="Pfam" id="PF00353">
    <property type="entry name" value="HemolysinCabind"/>
    <property type="match status" value="4"/>
</dbReference>
<evidence type="ECO:0000256" key="2">
    <source>
        <dbReference type="ARBA" id="ARBA00022525"/>
    </source>
</evidence>
<evidence type="ECO:0000256" key="1">
    <source>
        <dbReference type="ARBA" id="ARBA00004613"/>
    </source>
</evidence>
<keyword evidence="2" id="KW-0964">Secreted</keyword>
<evidence type="ECO:0000256" key="3">
    <source>
        <dbReference type="SAM" id="MobiDB-lite"/>
    </source>
</evidence>
<feature type="domain" description="CARDB" evidence="4">
    <location>
        <begin position="261"/>
        <end position="371"/>
    </location>
</feature>
<feature type="domain" description="CARDB" evidence="4">
    <location>
        <begin position="514"/>
        <end position="611"/>
    </location>
</feature>
<organism evidence="5 6">
    <name type="scientific">Thermohalobaculum xanthum</name>
    <dbReference type="NCBI Taxonomy" id="2753746"/>
    <lineage>
        <taxon>Bacteria</taxon>
        <taxon>Pseudomonadati</taxon>
        <taxon>Pseudomonadota</taxon>
        <taxon>Alphaproteobacteria</taxon>
        <taxon>Rhodobacterales</taxon>
        <taxon>Paracoccaceae</taxon>
        <taxon>Thermohalobaculum</taxon>
    </lineage>
</organism>
<dbReference type="Proteomes" id="UP000655420">
    <property type="component" value="Unassembled WGS sequence"/>
</dbReference>
<dbReference type="Gene3D" id="2.60.40.10">
    <property type="entry name" value="Immunoglobulins"/>
    <property type="match status" value="4"/>
</dbReference>
<sequence>MARGGKGGGGGNGGGGQGGGAITGNKRDNYLAGTAADDTILGEGGNDTLLGLDGNDTLDGGTGHDTLDGGSGDDIISGGDGDDTALFAGSYDDYVFEQVDATTVRIIDAATGETDLVTGVENFAFADQTRTLADLYRGPDLAAASLAVSSVTWSTGDVIDFDWLVANIGDLAAASTTAGIYLSTDAEVTTDDILLVLDPASGTLGPGADAAMSASFAVDAGLAAGTYYLAAIADPGDALAEGDETNNATQPVQITVAHTPAPDLVVTASTLTDTSWADGDGYQIRFTVTNQGDAASGVFLNRVYVSEDEVLDAGDLALSASSGSLAAGDSQEFIANRGVVGLVAPGDYYLLVSTDDNGGVAESNEANNVTTISQFTVLPLDPPNLQIDQSTLRDTEWTDGTTPFINWRVENTGNTAVPATTTALYLSTDATLDASDLLLDTRSLQSLSGGQYYYQYADFTVPSGLASGSYYVFATADAGGVLAESDEADNVRMLGQVTIADPANLSVSGVVADDSDWAAGETVTISWSLDNDGGATAGASTTSVYLTADGTVGSGAILLGQVAASSVSTGGSATQVLVIDTPAGVAPGSYQIAVVSDASNAVAEADETDNTALSASVTIADPTIYGTEGDDVLTGTAGADIIEALGGDDVLVWTPGGDLLSGGDGFDTVDFSGRTSFVEVYAYNFVDGVAVSYTTAEGDILADVEGLIGSAFDDFFDFAYSGGPVSVDGGEGADQIATGEFADIVLGGGGGDVIWAGSGDDMIDAGEGDDLVAAALGDDAIWLGGGADTVYFVRREGGATGEGHDTIGDFDPLADIIYIEYEIGDPVPDIFGSLVDTAEGVRIDYALDSSILVHGVTAADLDAANLIVAEQGSGGIFV</sequence>